<dbReference type="GO" id="GO:0016779">
    <property type="term" value="F:nucleotidyltransferase activity"/>
    <property type="evidence" value="ECO:0007669"/>
    <property type="project" value="UniProtKB-KW"/>
</dbReference>
<dbReference type="AlphaFoldDB" id="A0A1Z4VP05"/>
<keyword evidence="2" id="KW-1185">Reference proteome</keyword>
<keyword evidence="1" id="KW-0808">Transferase</keyword>
<dbReference type="EMBL" id="AP018052">
    <property type="protein sequence ID" value="BAZ93152.1"/>
    <property type="molecule type" value="Genomic_DNA"/>
</dbReference>
<dbReference type="Proteomes" id="UP000218765">
    <property type="component" value="Chromosome"/>
</dbReference>
<reference evidence="1 2" key="1">
    <citation type="submission" date="2017-05" db="EMBL/GenBank/DDBJ databases">
        <title>Thiocyanate degradation by Thiohalobacter thiocyanaticus FOKN1.</title>
        <authorList>
            <person name="Oshiki M."/>
            <person name="Fukushima T."/>
            <person name="Kawano S."/>
            <person name="Nakagawa J."/>
        </authorList>
    </citation>
    <scope>NUCLEOTIDE SEQUENCE [LARGE SCALE GENOMIC DNA]</scope>
    <source>
        <strain evidence="1 2">FOKN1</strain>
    </source>
</reference>
<dbReference type="KEGG" id="ttc:FOKN1_0750"/>
<dbReference type="RefSeq" id="WP_096364867.1">
    <property type="nucleotide sequence ID" value="NZ_AP018052.1"/>
</dbReference>
<keyword evidence="1" id="KW-0548">Nucleotidyltransferase</keyword>
<name>A0A1Z4VP05_9GAMM</name>
<accession>A0A1Z4VP05</accession>
<dbReference type="OrthoDB" id="9775668at2"/>
<evidence type="ECO:0000313" key="2">
    <source>
        <dbReference type="Proteomes" id="UP000218765"/>
    </source>
</evidence>
<gene>
    <name evidence="1" type="ORF">FOKN1_0750</name>
</gene>
<proteinExistence type="predicted"/>
<organism evidence="1 2">
    <name type="scientific">Thiohalobacter thiocyanaticus</name>
    <dbReference type="NCBI Taxonomy" id="585455"/>
    <lineage>
        <taxon>Bacteria</taxon>
        <taxon>Pseudomonadati</taxon>
        <taxon>Pseudomonadota</taxon>
        <taxon>Gammaproteobacteria</taxon>
        <taxon>Thiohalobacterales</taxon>
        <taxon>Thiohalobacteraceae</taxon>
        <taxon>Thiohalobacter</taxon>
    </lineage>
</organism>
<sequence>MSDDTHPIQALDTGQSQAELEQLLADHRQHLKALPETAPAADRARVRLDIAEALLGLGRNAEAWDEARAVFDTFIDNELWQEAVEACDILYRCDQPESILALGNGTWLAVTYPIAPATSVAMLHHIVDETPERSDGGAVAAAAAHYLADLRTEGREHESLTFLTAQILGRVAERHRDIKDPEMINVWMEALQLNDPGEFLPRLGKVLEVIVNDNWWYDRDALRARLPVN</sequence>
<evidence type="ECO:0000313" key="1">
    <source>
        <dbReference type="EMBL" id="BAZ93152.1"/>
    </source>
</evidence>
<protein>
    <submittedName>
        <fullName evidence="1">Uridylyltransferase</fullName>
    </submittedName>
</protein>